<dbReference type="InterPro" id="IPR010291">
    <property type="entry name" value="Ion_channel_UNC-93"/>
</dbReference>
<dbReference type="Pfam" id="PF05978">
    <property type="entry name" value="UNC-93"/>
    <property type="match status" value="1"/>
</dbReference>
<feature type="transmembrane region" description="Helical" evidence="5">
    <location>
        <begin position="425"/>
        <end position="448"/>
    </location>
</feature>
<feature type="transmembrane region" description="Helical" evidence="5">
    <location>
        <begin position="39"/>
        <end position="59"/>
    </location>
</feature>
<feature type="transmembrane region" description="Helical" evidence="5">
    <location>
        <begin position="363"/>
        <end position="386"/>
    </location>
</feature>
<feature type="transmembrane region" description="Helical" evidence="5">
    <location>
        <begin position="200"/>
        <end position="219"/>
    </location>
</feature>
<dbReference type="Gene3D" id="1.20.1250.20">
    <property type="entry name" value="MFS general substrate transporter like domains"/>
    <property type="match status" value="1"/>
</dbReference>
<evidence type="ECO:0000256" key="4">
    <source>
        <dbReference type="ARBA" id="ARBA00023136"/>
    </source>
</evidence>
<dbReference type="SUPFAM" id="SSF103473">
    <property type="entry name" value="MFS general substrate transporter"/>
    <property type="match status" value="1"/>
</dbReference>
<evidence type="ECO:0000256" key="2">
    <source>
        <dbReference type="ARBA" id="ARBA00022692"/>
    </source>
</evidence>
<dbReference type="EMBL" id="JADGKB010000011">
    <property type="protein sequence ID" value="KAJ3260465.1"/>
    <property type="molecule type" value="Genomic_DNA"/>
</dbReference>
<sequence length="453" mass="49922">MARKYMQLPSEESVAHKVEDTTLEEVDHEKQAEIPESNAYNQIILIGFICFACPGMFNVLNGMGGGGQVDQTVASNANAALYTCFALFSFYFSSALNNFLGPRLCLLIGGSTYALYAASLLNYNINSSDTLVVLAGGLLGLGAAMLWTSQGSILLSYPTEEVKGEYIATFWIIFNLGGVLGGLIPFIANYNSDSGSVNNATYIAFIVLMLAGSIVALFLKPTSAIIKSDGTKVQFPKHNSVKAEIHNFWKAILDKRIIVLIPAFFTSNFFYGYQFNAVNGMLFNLRTRGLNNCLYWGAQMLGAYLFGTFVLDKHSWSFRKRGTVGLVVVAFVSTLSWALGLILQSSFSRNDSNHEIDYLSGKAAFPIIVYLLYGLLDAIYQNYIYWLLGTMSNDSGDLARFVGVYKGFQSAGGAISWRMDAVGTSYLVQLIINWSLMTFSLPFIYYLVRNISK</sequence>
<keyword evidence="4 5" id="KW-0472">Membrane</keyword>
<feature type="transmembrane region" description="Helical" evidence="5">
    <location>
        <begin position="104"/>
        <end position="125"/>
    </location>
</feature>
<comment type="subcellular location">
    <subcellularLocation>
        <location evidence="1">Membrane</location>
        <topology evidence="1">Multi-pass membrane protein</topology>
    </subcellularLocation>
</comment>
<feature type="transmembrane region" description="Helical" evidence="5">
    <location>
        <begin position="131"/>
        <end position="155"/>
    </location>
</feature>
<keyword evidence="7" id="KW-1185">Reference proteome</keyword>
<evidence type="ECO:0000256" key="3">
    <source>
        <dbReference type="ARBA" id="ARBA00022989"/>
    </source>
</evidence>
<feature type="transmembrane region" description="Helical" evidence="5">
    <location>
        <begin position="323"/>
        <end position="343"/>
    </location>
</feature>
<feature type="transmembrane region" description="Helical" evidence="5">
    <location>
        <begin position="294"/>
        <end position="311"/>
    </location>
</feature>
<dbReference type="AlphaFoldDB" id="A0AAD5UKC6"/>
<feature type="transmembrane region" description="Helical" evidence="5">
    <location>
        <begin position="167"/>
        <end position="188"/>
    </location>
</feature>
<evidence type="ECO:0000313" key="7">
    <source>
        <dbReference type="Proteomes" id="UP001210925"/>
    </source>
</evidence>
<gene>
    <name evidence="6" type="ORF">HK103_000607</name>
</gene>
<evidence type="ECO:0000256" key="5">
    <source>
        <dbReference type="SAM" id="Phobius"/>
    </source>
</evidence>
<feature type="transmembrane region" description="Helical" evidence="5">
    <location>
        <begin position="79"/>
        <end position="97"/>
    </location>
</feature>
<dbReference type="PANTHER" id="PTHR23294">
    <property type="entry name" value="ET TRANSLATION PRODUCT-RELATED"/>
    <property type="match status" value="1"/>
</dbReference>
<evidence type="ECO:0000313" key="6">
    <source>
        <dbReference type="EMBL" id="KAJ3260465.1"/>
    </source>
</evidence>
<dbReference type="PANTHER" id="PTHR23294:SF59">
    <property type="entry name" value="UNC93-LIKE PROTEIN C922.05C"/>
    <property type="match status" value="1"/>
</dbReference>
<dbReference type="InterPro" id="IPR036259">
    <property type="entry name" value="MFS_trans_sf"/>
</dbReference>
<feature type="transmembrane region" description="Helical" evidence="5">
    <location>
        <begin position="257"/>
        <end position="274"/>
    </location>
</feature>
<dbReference type="InterPro" id="IPR051617">
    <property type="entry name" value="UNC-93-like_regulator"/>
</dbReference>
<dbReference type="Proteomes" id="UP001210925">
    <property type="component" value="Unassembled WGS sequence"/>
</dbReference>
<evidence type="ECO:0000256" key="1">
    <source>
        <dbReference type="ARBA" id="ARBA00004141"/>
    </source>
</evidence>
<dbReference type="GO" id="GO:0016020">
    <property type="term" value="C:membrane"/>
    <property type="evidence" value="ECO:0007669"/>
    <property type="project" value="UniProtKB-SubCell"/>
</dbReference>
<comment type="caution">
    <text evidence="6">The sequence shown here is derived from an EMBL/GenBank/DDBJ whole genome shotgun (WGS) entry which is preliminary data.</text>
</comment>
<name>A0AAD5UKC6_9FUNG</name>
<protein>
    <submittedName>
        <fullName evidence="6">Uncharacterized protein</fullName>
    </submittedName>
</protein>
<keyword evidence="3 5" id="KW-1133">Transmembrane helix</keyword>
<keyword evidence="2 5" id="KW-0812">Transmembrane</keyword>
<accession>A0AAD5UKC6</accession>
<reference evidence="6" key="1">
    <citation type="submission" date="2020-05" db="EMBL/GenBank/DDBJ databases">
        <title>Phylogenomic resolution of chytrid fungi.</title>
        <authorList>
            <person name="Stajich J.E."/>
            <person name="Amses K."/>
            <person name="Simmons R."/>
            <person name="Seto K."/>
            <person name="Myers J."/>
            <person name="Bonds A."/>
            <person name="Quandt C.A."/>
            <person name="Barry K."/>
            <person name="Liu P."/>
            <person name="Grigoriev I."/>
            <person name="Longcore J.E."/>
            <person name="James T.Y."/>
        </authorList>
    </citation>
    <scope>NUCLEOTIDE SEQUENCE</scope>
    <source>
        <strain evidence="6">PLAUS21</strain>
    </source>
</reference>
<proteinExistence type="predicted"/>
<organism evidence="6 7">
    <name type="scientific">Boothiomyces macroporosus</name>
    <dbReference type="NCBI Taxonomy" id="261099"/>
    <lineage>
        <taxon>Eukaryota</taxon>
        <taxon>Fungi</taxon>
        <taxon>Fungi incertae sedis</taxon>
        <taxon>Chytridiomycota</taxon>
        <taxon>Chytridiomycota incertae sedis</taxon>
        <taxon>Chytridiomycetes</taxon>
        <taxon>Rhizophydiales</taxon>
        <taxon>Terramycetaceae</taxon>
        <taxon>Boothiomyces</taxon>
    </lineage>
</organism>